<keyword evidence="2" id="KW-0732">Signal</keyword>
<gene>
    <name evidence="6" type="ORF">ET495_17165</name>
</gene>
<dbReference type="InterPro" id="IPR023346">
    <property type="entry name" value="Lysozyme-like_dom_sf"/>
</dbReference>
<dbReference type="EMBL" id="CP035495">
    <property type="protein sequence ID" value="QAY64640.1"/>
    <property type="molecule type" value="Genomic_DNA"/>
</dbReference>
<comment type="similarity">
    <text evidence="1">Belongs to the transglycosylase family. Rpf subfamily.</text>
</comment>
<dbReference type="AlphaFoldDB" id="A0A4P6EP18"/>
<dbReference type="InterPro" id="IPR010618">
    <property type="entry name" value="RPF"/>
</dbReference>
<evidence type="ECO:0000256" key="2">
    <source>
        <dbReference type="ARBA" id="ARBA00022729"/>
    </source>
</evidence>
<dbReference type="Pfam" id="PF06737">
    <property type="entry name" value="Transglycosylas"/>
    <property type="match status" value="1"/>
</dbReference>
<keyword evidence="3" id="KW-0378">Hydrolase</keyword>
<name>A0A4P6EP18_9MICO</name>
<reference evidence="6 7" key="1">
    <citation type="submission" date="2019-01" db="EMBL/GenBank/DDBJ databases">
        <title>Genome sequencing of strain 2JSPR-7.</title>
        <authorList>
            <person name="Heo J."/>
            <person name="Kim S.-J."/>
            <person name="Kim J.-S."/>
            <person name="Hong S.-B."/>
            <person name="Kwon S.-W."/>
        </authorList>
    </citation>
    <scope>NUCLEOTIDE SEQUENCE [LARGE SCALE GENOMIC DNA]</scope>
    <source>
        <strain evidence="6 7">2JSPR-7</strain>
    </source>
</reference>
<dbReference type="SMART" id="SM01208">
    <property type="entry name" value="G5"/>
    <property type="match status" value="1"/>
</dbReference>
<evidence type="ECO:0000256" key="4">
    <source>
        <dbReference type="SAM" id="MobiDB-lite"/>
    </source>
</evidence>
<dbReference type="Pfam" id="PF03990">
    <property type="entry name" value="DUF348"/>
    <property type="match status" value="3"/>
</dbReference>
<evidence type="ECO:0000256" key="1">
    <source>
        <dbReference type="ARBA" id="ARBA00010830"/>
    </source>
</evidence>
<keyword evidence="7" id="KW-1185">Reference proteome</keyword>
<dbReference type="KEGG" id="xyl:ET495_17165"/>
<protein>
    <submittedName>
        <fullName evidence="6">DUF348 domain-containing protein</fullName>
    </submittedName>
</protein>
<sequence>MLCPSPPGLDPGGTTARNRVTDPQRPDLTPADDVPGRPSRRRRRVMIAAGIATVAFAAGGAVGAVADAHKTVTLDVDGHVTQVTTFAGSVEGLLRGEGVRVGERDAVTPATGARLRDGADVVVRYGREVTVQADGRQATTWVTAVDADDALRRLRDRGGDVRLVASRSGDRLALPLRLAADGGPVAVVADGQTRAVPDGGEGVAAVLERAGVSVDADDLVSVVPAHDVDAQDQAAVAVWVQRVETTEVSQDTPVPFQRVEQQDSKRYADQAPKVVQAGADGVLTRVERVTTVDGEATERTLVSQTQTRAPVDEVVAVGTRERPAPTAPVAAPAAGTAPAPAPAAAVTGDVWAALAQCESGGRADAVSANGLYHGLYQFTVSTWQAVGGSGLPSQASPEEQTQRAQALQTRSGWGQWPACARKLGLL</sequence>
<dbReference type="PROSITE" id="PS51109">
    <property type="entry name" value="G5"/>
    <property type="match status" value="1"/>
</dbReference>
<organism evidence="6 7">
    <name type="scientific">Xylanimonas allomyrinae</name>
    <dbReference type="NCBI Taxonomy" id="2509459"/>
    <lineage>
        <taxon>Bacteria</taxon>
        <taxon>Bacillati</taxon>
        <taxon>Actinomycetota</taxon>
        <taxon>Actinomycetes</taxon>
        <taxon>Micrococcales</taxon>
        <taxon>Promicromonosporaceae</taxon>
        <taxon>Xylanimonas</taxon>
    </lineage>
</organism>
<feature type="domain" description="G5" evidence="5">
    <location>
        <begin position="240"/>
        <end position="321"/>
    </location>
</feature>
<dbReference type="OrthoDB" id="1404170at2"/>
<evidence type="ECO:0000256" key="3">
    <source>
        <dbReference type="ARBA" id="ARBA00022801"/>
    </source>
</evidence>
<dbReference type="GO" id="GO:0016787">
    <property type="term" value="F:hydrolase activity"/>
    <property type="evidence" value="ECO:0007669"/>
    <property type="project" value="UniProtKB-KW"/>
</dbReference>
<dbReference type="Pfam" id="PF07501">
    <property type="entry name" value="G5"/>
    <property type="match status" value="1"/>
</dbReference>
<evidence type="ECO:0000313" key="6">
    <source>
        <dbReference type="EMBL" id="QAY64640.1"/>
    </source>
</evidence>
<evidence type="ECO:0000313" key="7">
    <source>
        <dbReference type="Proteomes" id="UP000291758"/>
    </source>
</evidence>
<dbReference type="InterPro" id="IPR011098">
    <property type="entry name" value="G5_dom"/>
</dbReference>
<feature type="region of interest" description="Disordered" evidence="4">
    <location>
        <begin position="1"/>
        <end position="40"/>
    </location>
</feature>
<accession>A0A4P6EP18</accession>
<dbReference type="CDD" id="cd13925">
    <property type="entry name" value="RPF"/>
    <property type="match status" value="1"/>
</dbReference>
<proteinExistence type="inferred from homology"/>
<dbReference type="Gene3D" id="1.10.530.10">
    <property type="match status" value="1"/>
</dbReference>
<dbReference type="InterPro" id="IPR007137">
    <property type="entry name" value="DUF348"/>
</dbReference>
<evidence type="ECO:0000259" key="5">
    <source>
        <dbReference type="PROSITE" id="PS51109"/>
    </source>
</evidence>
<dbReference type="Gene3D" id="2.20.230.10">
    <property type="entry name" value="Resuscitation-promoting factor rpfb"/>
    <property type="match status" value="1"/>
</dbReference>
<dbReference type="SUPFAM" id="SSF53955">
    <property type="entry name" value="Lysozyme-like"/>
    <property type="match status" value="1"/>
</dbReference>
<dbReference type="Proteomes" id="UP000291758">
    <property type="component" value="Chromosome"/>
</dbReference>